<dbReference type="PANTHER" id="PTHR12101:SF17">
    <property type="entry name" value="BLOOD VESSEL EPICARDIAL SUBSTANCE"/>
    <property type="match status" value="1"/>
</dbReference>
<evidence type="ECO:0000256" key="5">
    <source>
        <dbReference type="ARBA" id="ARBA00022989"/>
    </source>
</evidence>
<dbReference type="OrthoDB" id="425611at2759"/>
<evidence type="ECO:0000256" key="2">
    <source>
        <dbReference type="ARBA" id="ARBA00004236"/>
    </source>
</evidence>
<dbReference type="InterPro" id="IPR055272">
    <property type="entry name" value="POPDC1-3_dom"/>
</dbReference>
<protein>
    <recommendedName>
        <fullName evidence="8">POPDC1-3 domain-containing protein</fullName>
    </recommendedName>
</protein>
<evidence type="ECO:0000256" key="7">
    <source>
        <dbReference type="SAM" id="Phobius"/>
    </source>
</evidence>
<dbReference type="AlphaFoldDB" id="A0A8S3ZEC4"/>
<feature type="non-terminal residue" evidence="9">
    <location>
        <position position="314"/>
    </location>
</feature>
<keyword evidence="5 7" id="KW-1133">Transmembrane helix</keyword>
<keyword evidence="4 7" id="KW-0812">Transmembrane</keyword>
<accession>A0A8S3ZEC4</accession>
<dbReference type="GO" id="GO:0042391">
    <property type="term" value="P:regulation of membrane potential"/>
    <property type="evidence" value="ECO:0007669"/>
    <property type="project" value="TreeGrafter"/>
</dbReference>
<feature type="domain" description="POPDC1-3" evidence="8">
    <location>
        <begin position="73"/>
        <end position="314"/>
    </location>
</feature>
<evidence type="ECO:0000259" key="8">
    <source>
        <dbReference type="Pfam" id="PF04831"/>
    </source>
</evidence>
<evidence type="ECO:0000256" key="6">
    <source>
        <dbReference type="ARBA" id="ARBA00023136"/>
    </source>
</evidence>
<organism evidence="9 10">
    <name type="scientific">Candidula unifasciata</name>
    <dbReference type="NCBI Taxonomy" id="100452"/>
    <lineage>
        <taxon>Eukaryota</taxon>
        <taxon>Metazoa</taxon>
        <taxon>Spiralia</taxon>
        <taxon>Lophotrochozoa</taxon>
        <taxon>Mollusca</taxon>
        <taxon>Gastropoda</taxon>
        <taxon>Heterobranchia</taxon>
        <taxon>Euthyneura</taxon>
        <taxon>Panpulmonata</taxon>
        <taxon>Eupulmonata</taxon>
        <taxon>Stylommatophora</taxon>
        <taxon>Helicina</taxon>
        <taxon>Helicoidea</taxon>
        <taxon>Geomitridae</taxon>
        <taxon>Candidula</taxon>
    </lineage>
</organism>
<dbReference type="EMBL" id="CAJHNH020002852">
    <property type="protein sequence ID" value="CAG5127914.1"/>
    <property type="molecule type" value="Genomic_DNA"/>
</dbReference>
<reference evidence="9" key="1">
    <citation type="submission" date="2021-04" db="EMBL/GenBank/DDBJ databases">
        <authorList>
            <consortium name="Molecular Ecology Group"/>
        </authorList>
    </citation>
    <scope>NUCLEOTIDE SEQUENCE</scope>
</reference>
<sequence>MGVVGGELSRLLPFTNWSLLLNVSGNYVHDHDTAAYDSLWAGDKNGTGSGLGSATPSVLVSMTGLCSSWQEAQHALFQVCIYICWRSCVLWSRCSRPAVFRHHMLLLRCLLAIGYFLVVMWAGFVVCRLDVLVWNCLLFFIDVMHIISLAYTNIPNQFSPCVNDFYKKRLSPLNVSSKEFGEMCSLGTIVSLHKGGFYSFENHTSSREKVSVTADGQVSFLPGTRQLKVTHEGVFLHSIDPNEFIDSPEFDSLPLFANDASEKFQVTISASEDAMMLSWVYPILQAYFASNPFMYAVFTNLVGRDICDKLYKMQ</sequence>
<dbReference type="InterPro" id="IPR006916">
    <property type="entry name" value="POPDC1-3"/>
</dbReference>
<dbReference type="GO" id="GO:0030552">
    <property type="term" value="F:cAMP binding"/>
    <property type="evidence" value="ECO:0007669"/>
    <property type="project" value="TreeGrafter"/>
</dbReference>
<dbReference type="Proteomes" id="UP000678393">
    <property type="component" value="Unassembled WGS sequence"/>
</dbReference>
<comment type="subcellular location">
    <subcellularLocation>
        <location evidence="2">Cell membrane</location>
    </subcellularLocation>
    <subcellularLocation>
        <location evidence="1">Membrane</location>
        <topology evidence="1">Multi-pass membrane protein</topology>
    </subcellularLocation>
</comment>
<name>A0A8S3ZEC4_9EUPU</name>
<evidence type="ECO:0000256" key="4">
    <source>
        <dbReference type="ARBA" id="ARBA00022692"/>
    </source>
</evidence>
<evidence type="ECO:0000313" key="9">
    <source>
        <dbReference type="EMBL" id="CAG5127914.1"/>
    </source>
</evidence>
<evidence type="ECO:0000313" key="10">
    <source>
        <dbReference type="Proteomes" id="UP000678393"/>
    </source>
</evidence>
<feature type="transmembrane region" description="Helical" evidence="7">
    <location>
        <begin position="105"/>
        <end position="126"/>
    </location>
</feature>
<dbReference type="GO" id="GO:0042383">
    <property type="term" value="C:sarcolemma"/>
    <property type="evidence" value="ECO:0007669"/>
    <property type="project" value="TreeGrafter"/>
</dbReference>
<feature type="transmembrane region" description="Helical" evidence="7">
    <location>
        <begin position="132"/>
        <end position="151"/>
    </location>
</feature>
<dbReference type="PANTHER" id="PTHR12101">
    <property type="entry name" value="POPEYE DOMAIN CONTAINING PROTEIN"/>
    <property type="match status" value="1"/>
</dbReference>
<gene>
    <name evidence="9" type="ORF">CUNI_LOCUS13472</name>
</gene>
<comment type="caution">
    <text evidence="9">The sequence shown here is derived from an EMBL/GenBank/DDBJ whole genome shotgun (WGS) entry which is preliminary data.</text>
</comment>
<keyword evidence="6 7" id="KW-0472">Membrane</keyword>
<dbReference type="GO" id="GO:0051146">
    <property type="term" value="P:striated muscle cell differentiation"/>
    <property type="evidence" value="ECO:0007669"/>
    <property type="project" value="TreeGrafter"/>
</dbReference>
<dbReference type="Pfam" id="PF04831">
    <property type="entry name" value="POPDC1-3"/>
    <property type="match status" value="1"/>
</dbReference>
<keyword evidence="3" id="KW-1003">Cell membrane</keyword>
<dbReference type="GO" id="GO:0007507">
    <property type="term" value="P:heart development"/>
    <property type="evidence" value="ECO:0007669"/>
    <property type="project" value="TreeGrafter"/>
</dbReference>
<proteinExistence type="predicted"/>
<keyword evidence="10" id="KW-1185">Reference proteome</keyword>
<evidence type="ECO:0000256" key="3">
    <source>
        <dbReference type="ARBA" id="ARBA00022475"/>
    </source>
</evidence>
<evidence type="ECO:0000256" key="1">
    <source>
        <dbReference type="ARBA" id="ARBA00004141"/>
    </source>
</evidence>